<evidence type="ECO:0000259" key="2">
    <source>
        <dbReference type="PROSITE" id="PS51717"/>
    </source>
</evidence>
<dbReference type="PANTHER" id="PTHR22796:SF1">
    <property type="entry name" value="VWFA DOMAIN-CONTAINING PROTEIN"/>
    <property type="match status" value="1"/>
</dbReference>
<name>A0A915ZN78_9GLOM</name>
<accession>A0A915ZN78</accession>
<evidence type="ECO:0000256" key="1">
    <source>
        <dbReference type="SAM" id="MobiDB-lite"/>
    </source>
</evidence>
<dbReference type="EMBL" id="CAGKOT010000051">
    <property type="protein sequence ID" value="CAB5384260.1"/>
    <property type="molecule type" value="Genomic_DNA"/>
</dbReference>
<sequence>MHIVVCNEGPSGLIFALLLSEIFVTENISGKITIFHTHNSKNELLLVNKNDFLRLPRNIFDYISSAAVFKEIFSAERSAYFMDELENKLLEIILKSNNNFVQVIKKRFYPTSTQYDLLVLADGYSVNLQDNYRFEKEVILKSYELKVNFQTTKNQLQNNETEILSLLQTRYFLEQDNDQNFLKVNLSKSEYDNIDFNDDSTLNSIKNPWFLNIIRDGFEFFEVNVDEKLISITKSSNDLLVSKKFYKSFQQLDGQFICVIGDSALNSFNCNSWHRSMYLGIAISTATILAEQLTVGQAPFEITRNNLDEFSNAMLNFQKRFTYKFQSTNMDNILSKVTNNIVDNYNKHHPKNMLSSIDASDPMSILNKYPQLFEIDHTFDYKSDNILNGIREEYVKNIKQSVPEILSKKLDRIKNMINHFTIYESYTFCHSVSNNIESNNWNQPTISRDFDSNEQAIDEYDDNISDDSNDSSDEETESESSDDISLEEFFCVTFGKEEINYDATNFVTDELTEEIFKVEVVSRLKDPKQGILRNIFPYIVDIINRTIPLQRIQDCIQQISISKELNDPSQLLKRLINCKGKDYLVAFLDKVPKKALSKILLSLTRANIPIPLLFTNKNEFYQKGLRVLRELHSLTLQDDYHLLLSFNLSTSELISPFTKKLYPIICKHREDDPSITTSGSIDISFHPASENYGRKPVAIAEIYFEEDPNQIFLSLINKFSSFAFYMFLHINDQDFNGNTPSNELNLLIKTMTPKLNDTYNSKISVIYWSRSKNDDHFSKRKKIIKKLLESYFKSECIKIEQIVKDTNQFIEKKKDDVLEQLSKPGTKIICPPLYIKLSTKDKESLNIWKSEIEESLFASKMKFIKFESRSDIFRATHLEHEIEALNDKRSTTESQTNSKFMSEGEILNRIQQCRKEQLELGTKEPLSIFIDFAKLINENNIEKLRDFSCQIDDYFKKYLRELQFANNDIERTEIKQIIERNDISIHDFWREFIILSELKYSNHSNFETNNSILKHHETNTVLKQLYNVNQKNLQEAYKTWILEGEPLQLLDGLSLRSLPTKFLSNVLSNLMTNVERRLIVISVIGLESSGKSTLLNYLFHCGFATSASRCTKGVYMSYRTANFSGKIIDLLILDSEGMASTAQKYITHRTSFDKKITLLALMCSQIVIINTKGLTRDIGDILEVSSWHLDALRHRQSKPRLHFVLRDMVDTIEAQEPAFKDIVDGLKKMFKQIPGCVDTLEDFMSVEQQDVHLLENAFCCYQDDFRPRVANIGKTENVNLPAEVFPAKISSLRQSILKSALLHKNSSEQFTNVQGFIPYMKTVWSKINTYGSFLHFESFKAIQAWHQMRNIVNDIKECKLSEFITNSKIIINYYVKRIKSDYSKWNQIETEFRKELDILTDKWTKDNLKNYSELVQEQFDTNTVEEGKRLIYNMIAEERREQEGQWMLLIQEYKDSWLSDCAIEKVGKKIKGLNTNNLKRNEAECTKIFEEIWKEVEDDKIEFNRQIVLQSEKLKQHVQVTFNNAVNDFSSTVRQGSKQKEKEKFKRDFWTSIKKPSTLEEHISIDVEQIQDIIEINYHFNFFTVKNTNKRKIAEEIESKLKQTINGISYDLKQKLSLHIEYGQAIKWLGTLCNCLFEFTQSLNNKIEFKSDLDFFEKYLRSQIYKTLRNNTIEWEKQQKEKLDNLKKKLLLSFQKILTDFSNESLSKEVLKYILTAFRQQLDLKEKMIDQKLQIYLRKGWMDTYTATNHAYSQSFGALNINAIREYLKDPTEYMSSLFNTDYNTYSEILVESILREIDEYYINTKDSLLKGISEWNELFDPKQSYDQLPLSNFFLYLSGKSISYEYNSLRIFMERKYNINMKESVPEYDLSDILKDSNSLYGSFTIEKPIDFCNLLCKSLVESLTSMQTTWINTERFITKERMRAHLVTKNILMSYFNQLGCSARCPLCSSKCELPDDGHTQHQVSKHLLPAFTGYRNRNTEHPTLIVCTEDEAHDIRRWGYRKDSIYLPLTEFLSKYHPSWIPFPRSEPSDEHVAKMRAIWWRLKGELCERYNMIDNTDPSWGSRYGSLIPE</sequence>
<dbReference type="OrthoDB" id="1597724at2759"/>
<proteinExistence type="predicted"/>
<reference evidence="3" key="1">
    <citation type="submission" date="2020-05" db="EMBL/GenBank/DDBJ databases">
        <authorList>
            <person name="Rincon C."/>
            <person name="Sanders R I."/>
            <person name="Robbins C."/>
            <person name="Chaturvedi A."/>
        </authorList>
    </citation>
    <scope>NUCLEOTIDE SEQUENCE</scope>
    <source>
        <strain evidence="3">CHB12</strain>
    </source>
</reference>
<protein>
    <recommendedName>
        <fullName evidence="2">VLIG-type G domain-containing protein</fullName>
    </recommendedName>
</protein>
<dbReference type="PROSITE" id="PS51717">
    <property type="entry name" value="G_VLIG"/>
    <property type="match status" value="1"/>
</dbReference>
<comment type="caution">
    <text evidence="3">The sequence shown here is derived from an EMBL/GenBank/DDBJ whole genome shotgun (WGS) entry which is preliminary data.</text>
</comment>
<dbReference type="Pfam" id="PF25683">
    <property type="entry name" value="URGCP_GTPase"/>
    <property type="match status" value="1"/>
</dbReference>
<feature type="region of interest" description="Disordered" evidence="1">
    <location>
        <begin position="460"/>
        <end position="483"/>
    </location>
</feature>
<evidence type="ECO:0000313" key="3">
    <source>
        <dbReference type="EMBL" id="CAB5384260.1"/>
    </source>
</evidence>
<dbReference type="Proteomes" id="UP000684084">
    <property type="component" value="Unassembled WGS sequence"/>
</dbReference>
<dbReference type="VEuPathDB" id="FungiDB:RhiirFUN_014683"/>
<dbReference type="PANTHER" id="PTHR22796">
    <property type="entry name" value="URG4-RELATED"/>
    <property type="match status" value="1"/>
</dbReference>
<organism evidence="3 4">
    <name type="scientific">Rhizophagus irregularis</name>
    <dbReference type="NCBI Taxonomy" id="588596"/>
    <lineage>
        <taxon>Eukaryota</taxon>
        <taxon>Fungi</taxon>
        <taxon>Fungi incertae sedis</taxon>
        <taxon>Mucoromycota</taxon>
        <taxon>Glomeromycotina</taxon>
        <taxon>Glomeromycetes</taxon>
        <taxon>Glomerales</taxon>
        <taxon>Glomeraceae</taxon>
        <taxon>Rhizophagus</taxon>
    </lineage>
</organism>
<evidence type="ECO:0000313" key="4">
    <source>
        <dbReference type="Proteomes" id="UP000684084"/>
    </source>
</evidence>
<feature type="domain" description="VLIG-type G" evidence="2">
    <location>
        <begin position="1075"/>
        <end position="1182"/>
    </location>
</feature>
<gene>
    <name evidence="3" type="ORF">CHRIB12_LOCUS18774</name>
</gene>
<dbReference type="GO" id="GO:0005525">
    <property type="term" value="F:GTP binding"/>
    <property type="evidence" value="ECO:0007669"/>
    <property type="project" value="InterPro"/>
</dbReference>
<dbReference type="InterPro" id="IPR030383">
    <property type="entry name" value="G_VLIG_dom"/>
</dbReference>